<dbReference type="SUPFAM" id="SSF56935">
    <property type="entry name" value="Porins"/>
    <property type="match status" value="1"/>
</dbReference>
<proteinExistence type="inferred from homology"/>
<dbReference type="InterPro" id="IPR023997">
    <property type="entry name" value="TonB-dep_OMP_SusC/RagA_CS"/>
</dbReference>
<dbReference type="NCBIfam" id="TIGR04057">
    <property type="entry name" value="SusC_RagA_signa"/>
    <property type="match status" value="1"/>
</dbReference>
<dbReference type="Gene3D" id="2.170.130.10">
    <property type="entry name" value="TonB-dependent receptor, plug domain"/>
    <property type="match status" value="1"/>
</dbReference>
<dbReference type="Gene3D" id="2.60.40.1120">
    <property type="entry name" value="Carboxypeptidase-like, regulatory domain"/>
    <property type="match status" value="1"/>
</dbReference>
<dbReference type="InterPro" id="IPR012910">
    <property type="entry name" value="Plug_dom"/>
</dbReference>
<dbReference type="InterPro" id="IPR036942">
    <property type="entry name" value="Beta-barrel_TonB_sf"/>
</dbReference>
<comment type="caution">
    <text evidence="11">The sequence shown here is derived from an EMBL/GenBank/DDBJ whole genome shotgun (WGS) entry which is preliminary data.</text>
</comment>
<evidence type="ECO:0000256" key="8">
    <source>
        <dbReference type="PROSITE-ProRule" id="PRU01360"/>
    </source>
</evidence>
<keyword evidence="7 8" id="KW-0998">Cell outer membrane</keyword>
<dbReference type="InterPro" id="IPR037066">
    <property type="entry name" value="Plug_dom_sf"/>
</dbReference>
<evidence type="ECO:0000256" key="2">
    <source>
        <dbReference type="ARBA" id="ARBA00022448"/>
    </source>
</evidence>
<dbReference type="Proteomes" id="UP001199816">
    <property type="component" value="Unassembled WGS sequence"/>
</dbReference>
<dbReference type="InterPro" id="IPR023996">
    <property type="entry name" value="TonB-dep_OMP_SusC/RagA"/>
</dbReference>
<evidence type="ECO:0000313" key="12">
    <source>
        <dbReference type="Proteomes" id="UP001199816"/>
    </source>
</evidence>
<dbReference type="PROSITE" id="PS52016">
    <property type="entry name" value="TONB_DEPENDENT_REC_3"/>
    <property type="match status" value="1"/>
</dbReference>
<evidence type="ECO:0000256" key="9">
    <source>
        <dbReference type="SAM" id="Phobius"/>
    </source>
</evidence>
<accession>A0ABS8PTX6</accession>
<dbReference type="NCBIfam" id="TIGR04056">
    <property type="entry name" value="OMP_RagA_SusC"/>
    <property type="match status" value="1"/>
</dbReference>
<protein>
    <submittedName>
        <fullName evidence="11">TonB-dependent receptor</fullName>
    </submittedName>
</protein>
<keyword evidence="12" id="KW-1185">Reference proteome</keyword>
<feature type="domain" description="TonB-dependent receptor plug" evidence="10">
    <location>
        <begin position="144"/>
        <end position="250"/>
    </location>
</feature>
<gene>
    <name evidence="11" type="ORF">LQ567_17235</name>
</gene>
<evidence type="ECO:0000259" key="10">
    <source>
        <dbReference type="Pfam" id="PF07715"/>
    </source>
</evidence>
<keyword evidence="6 8" id="KW-0472">Membrane</keyword>
<dbReference type="PANTHER" id="PTHR30069">
    <property type="entry name" value="TONB-DEPENDENT OUTER MEMBRANE RECEPTOR"/>
    <property type="match status" value="1"/>
</dbReference>
<keyword evidence="5" id="KW-0732">Signal</keyword>
<comment type="subcellular location">
    <subcellularLocation>
        <location evidence="1 8">Cell outer membrane</location>
        <topology evidence="1 8">Multi-pass membrane protein</topology>
    </subcellularLocation>
</comment>
<keyword evidence="2 8" id="KW-0813">Transport</keyword>
<sequence>MYTQQLRSHAGYATLFERPPLKRLFLFLIIFLLPGLYGSAAGNTRTAPPEKIITGKITDETGAPISGASVLLKGSATGVATDTSGNFTIKVPNTGGTLVISHVGYQSQEVVIGDQATIQVTLKSNATEQLTDVVVVGYGTQKKVTLTGAVADVKGAELAKTPTINLTNTLAGRLPGITAINTGGEPGYDGSTIRIRGTNSLGNSSALVVIDGVPDREGGMERLNPNDIESISVLKDASAAIYGSRAANGVILITTKKGKSGKPLLSYTFNQGWAQPTRIPKMSDAVEYGTLRNELAVYENVPVDQWNAAWKALTTTGTYKRTDNGATVSSPVGFFPDDMQQYRDGSDPWGHPNTDWFGATFKKWSPQVRHNIQLTGGSENIRYLGSIGYQNQDAYYKNSATGYKQYDLRLNLDAKLNQYMNLTMGIAAREEYRYFPTETAGEIFRMLMRGKPNEPAVWPNGLPGRDIEYGQNPVVIATNQTGYDRDKRDYIQTNGKLEILIPGVEGLKITGTAAIDKYIKNQKRFETPWYLYSWDRSSYEADGVTPKLTRELRSTFTDPRLNQWTENTLNINLSGLLNYDKKFGEHTVAFLAGVQRETEDYEGFRAFRRYYLSNALDVLDVGGDLEKNNGGGSYRRARLSYFGRVGYNYAEKYLFEFLWRYDGSYIFPPTKRFGFFPGITAGWRVSEEPFFKNNVSFVNSLKLRGSWGQMGAEPYFGGILAEYQFIPAYPFSTYVLNDAVVQTLIENRVANQNFTWEVGNNMNIGLDAAFLNSRLTLELDYFRNLRDKALIAETGLVPQSSGISGKLPPVNKGKMLNRGGEFKIGWRDDIGQVSYSLGLNGGYAKNKVLYSSEPAGVPEWQRTTGKPYGTNGFTIVAYQYDGVFRDQAEINANKVDYSALTSALRPGDMKIKDYNGDNKIDGDDMVALDKTRDPYFTGGFNGSVGYKNLDLSFMFQGAVGGLLFFGTESGDIGNYLQYSFDNRWTIDNPSSVDPRIASRGNTYYTGGAARFNTYFLRSSDYLRLKNVEIGYNLAMPERVRNIISSVRIFANGQNLITWDKMKIWDPESTSGNGQYYPQSRILNIGATVSF</sequence>
<dbReference type="InterPro" id="IPR018247">
    <property type="entry name" value="EF_Hand_1_Ca_BS"/>
</dbReference>
<name>A0ABS8PTX6_9BACT</name>
<keyword evidence="9" id="KW-1133">Transmembrane helix</keyword>
<dbReference type="PANTHER" id="PTHR30069:SF29">
    <property type="entry name" value="HEMOGLOBIN AND HEMOGLOBIN-HAPTOGLOBIN-BINDING PROTEIN 1-RELATED"/>
    <property type="match status" value="1"/>
</dbReference>
<evidence type="ECO:0000313" key="11">
    <source>
        <dbReference type="EMBL" id="MCD2424527.1"/>
    </source>
</evidence>
<dbReference type="InterPro" id="IPR008969">
    <property type="entry name" value="CarboxyPept-like_regulatory"/>
</dbReference>
<keyword evidence="4 8" id="KW-0812">Transmembrane</keyword>
<dbReference type="Pfam" id="PF07715">
    <property type="entry name" value="Plug"/>
    <property type="match status" value="1"/>
</dbReference>
<dbReference type="Gene3D" id="2.40.170.20">
    <property type="entry name" value="TonB-dependent receptor, beta-barrel domain"/>
    <property type="match status" value="1"/>
</dbReference>
<dbReference type="InterPro" id="IPR039426">
    <property type="entry name" value="TonB-dep_rcpt-like"/>
</dbReference>
<keyword evidence="11" id="KW-0675">Receptor</keyword>
<evidence type="ECO:0000256" key="1">
    <source>
        <dbReference type="ARBA" id="ARBA00004571"/>
    </source>
</evidence>
<reference evidence="11 12" key="1">
    <citation type="submission" date="2021-11" db="EMBL/GenBank/DDBJ databases">
        <title>Genomic of Niabella pedocola.</title>
        <authorList>
            <person name="Wu T."/>
        </authorList>
    </citation>
    <scope>NUCLEOTIDE SEQUENCE [LARGE SCALE GENOMIC DNA]</scope>
    <source>
        <strain evidence="11 12">JCM 31011</strain>
    </source>
</reference>
<evidence type="ECO:0000256" key="7">
    <source>
        <dbReference type="ARBA" id="ARBA00023237"/>
    </source>
</evidence>
<dbReference type="EMBL" id="JAJNEC010000005">
    <property type="protein sequence ID" value="MCD2424527.1"/>
    <property type="molecule type" value="Genomic_DNA"/>
</dbReference>
<evidence type="ECO:0000256" key="3">
    <source>
        <dbReference type="ARBA" id="ARBA00022452"/>
    </source>
</evidence>
<dbReference type="RefSeq" id="WP_231006648.1">
    <property type="nucleotide sequence ID" value="NZ_JAJNEC010000005.1"/>
</dbReference>
<keyword evidence="3 8" id="KW-1134">Transmembrane beta strand</keyword>
<evidence type="ECO:0000256" key="5">
    <source>
        <dbReference type="ARBA" id="ARBA00022729"/>
    </source>
</evidence>
<organism evidence="11 12">
    <name type="scientific">Niabella pedocola</name>
    <dbReference type="NCBI Taxonomy" id="1752077"/>
    <lineage>
        <taxon>Bacteria</taxon>
        <taxon>Pseudomonadati</taxon>
        <taxon>Bacteroidota</taxon>
        <taxon>Chitinophagia</taxon>
        <taxon>Chitinophagales</taxon>
        <taxon>Chitinophagaceae</taxon>
        <taxon>Niabella</taxon>
    </lineage>
</organism>
<dbReference type="SUPFAM" id="SSF49464">
    <property type="entry name" value="Carboxypeptidase regulatory domain-like"/>
    <property type="match status" value="1"/>
</dbReference>
<dbReference type="Pfam" id="PF13715">
    <property type="entry name" value="CarbopepD_reg_2"/>
    <property type="match status" value="1"/>
</dbReference>
<dbReference type="PROSITE" id="PS00018">
    <property type="entry name" value="EF_HAND_1"/>
    <property type="match status" value="1"/>
</dbReference>
<evidence type="ECO:0000256" key="6">
    <source>
        <dbReference type="ARBA" id="ARBA00023136"/>
    </source>
</evidence>
<comment type="similarity">
    <text evidence="8">Belongs to the TonB-dependent receptor family.</text>
</comment>
<feature type="transmembrane region" description="Helical" evidence="9">
    <location>
        <begin position="21"/>
        <end position="40"/>
    </location>
</feature>
<evidence type="ECO:0000256" key="4">
    <source>
        <dbReference type="ARBA" id="ARBA00022692"/>
    </source>
</evidence>